<dbReference type="EC" id="3.1.3.71" evidence="3"/>
<dbReference type="OrthoDB" id="8588453at2"/>
<reference evidence="8 9" key="1">
    <citation type="submission" date="2019-03" db="EMBL/GenBank/DDBJ databases">
        <title>Genomic Encyclopedia of Archaeal and Bacterial Type Strains, Phase II (KMG-II): from individual species to whole genera.</title>
        <authorList>
            <person name="Goeker M."/>
        </authorList>
    </citation>
    <scope>NUCLEOTIDE SEQUENCE [LARGE SCALE GENOMIC DNA]</scope>
    <source>
        <strain evidence="8 9">DSM 15388</strain>
    </source>
</reference>
<protein>
    <recommendedName>
        <fullName evidence="4">Probable 2-phosphosulfolactate phosphatase</fullName>
        <ecNumber evidence="3">3.1.3.71</ecNumber>
    </recommendedName>
</protein>
<evidence type="ECO:0000313" key="9">
    <source>
        <dbReference type="Proteomes" id="UP000295793"/>
    </source>
</evidence>
<dbReference type="AlphaFoldDB" id="A0A4R3I5T3"/>
<dbReference type="GO" id="GO:0000287">
    <property type="term" value="F:magnesium ion binding"/>
    <property type="evidence" value="ECO:0007669"/>
    <property type="project" value="InterPro"/>
</dbReference>
<dbReference type="PANTHER" id="PTHR37311:SF1">
    <property type="entry name" value="2-PHOSPHOSULFOLACTATE PHOSPHATASE-RELATED"/>
    <property type="match status" value="1"/>
</dbReference>
<dbReference type="Gene3D" id="3.90.1560.10">
    <property type="entry name" value="ComB-like"/>
    <property type="match status" value="1"/>
</dbReference>
<evidence type="ECO:0000313" key="8">
    <source>
        <dbReference type="EMBL" id="TCS40653.1"/>
    </source>
</evidence>
<comment type="catalytic activity">
    <reaction evidence="7">
        <text>(2R)-O-phospho-3-sulfolactate + H2O = (2R)-3-sulfolactate + phosphate</text>
        <dbReference type="Rhea" id="RHEA:23416"/>
        <dbReference type="ChEBI" id="CHEBI:15377"/>
        <dbReference type="ChEBI" id="CHEBI:15597"/>
        <dbReference type="ChEBI" id="CHEBI:43474"/>
        <dbReference type="ChEBI" id="CHEBI:58738"/>
        <dbReference type="EC" id="3.1.3.71"/>
    </reaction>
</comment>
<comment type="similarity">
    <text evidence="2">Belongs to the ComB family.</text>
</comment>
<keyword evidence="9" id="KW-1185">Reference proteome</keyword>
<dbReference type="PANTHER" id="PTHR37311">
    <property type="entry name" value="2-PHOSPHOSULFOLACTATE PHOSPHATASE-RELATED"/>
    <property type="match status" value="1"/>
</dbReference>
<proteinExistence type="inferred from homology"/>
<keyword evidence="6" id="KW-0460">Magnesium</keyword>
<dbReference type="SUPFAM" id="SSF142823">
    <property type="entry name" value="ComB-like"/>
    <property type="match status" value="1"/>
</dbReference>
<comment type="cofactor">
    <cofactor evidence="1">
        <name>Mg(2+)</name>
        <dbReference type="ChEBI" id="CHEBI:18420"/>
    </cofactor>
</comment>
<evidence type="ECO:0000256" key="5">
    <source>
        <dbReference type="ARBA" id="ARBA00022801"/>
    </source>
</evidence>
<dbReference type="Pfam" id="PF04029">
    <property type="entry name" value="2-ph_phosp"/>
    <property type="match status" value="1"/>
</dbReference>
<dbReference type="InterPro" id="IPR036702">
    <property type="entry name" value="ComB-like_sf"/>
</dbReference>
<dbReference type="RefSeq" id="WP_132701631.1">
    <property type="nucleotide sequence ID" value="NZ_SLZR01000008.1"/>
</dbReference>
<organism evidence="8 9">
    <name type="scientific">Reinekea marinisedimentorum</name>
    <dbReference type="NCBI Taxonomy" id="230495"/>
    <lineage>
        <taxon>Bacteria</taxon>
        <taxon>Pseudomonadati</taxon>
        <taxon>Pseudomonadota</taxon>
        <taxon>Gammaproteobacteria</taxon>
        <taxon>Oceanospirillales</taxon>
        <taxon>Saccharospirillaceae</taxon>
        <taxon>Reinekea</taxon>
    </lineage>
</organism>
<name>A0A4R3I5T3_9GAMM</name>
<gene>
    <name evidence="8" type="ORF">BCF53_1089</name>
</gene>
<dbReference type="Proteomes" id="UP000295793">
    <property type="component" value="Unassembled WGS sequence"/>
</dbReference>
<dbReference type="GO" id="GO:0050545">
    <property type="term" value="F:sulfopyruvate decarboxylase activity"/>
    <property type="evidence" value="ECO:0007669"/>
    <property type="project" value="TreeGrafter"/>
</dbReference>
<evidence type="ECO:0000256" key="6">
    <source>
        <dbReference type="ARBA" id="ARBA00022842"/>
    </source>
</evidence>
<evidence type="ECO:0000256" key="4">
    <source>
        <dbReference type="ARBA" id="ARBA00021948"/>
    </source>
</evidence>
<evidence type="ECO:0000256" key="7">
    <source>
        <dbReference type="ARBA" id="ARBA00033711"/>
    </source>
</evidence>
<sequence>MRQSIFDIRCEWGEHGVQKLTDECDVLVLIDVLSFTTSVSVAVEHGAKVYPAAIGDTPELPSGVIQASRRAEWLENSSLRSMSPQSLGRLESDLLLPSPNGSALSLMAGNTPLLAGCLRNARATARAAMHLGTTIGIVPAGERWEDQSLRPSWEDLIGAGAIIQELKGERSPEAAVAEVAFLSVLGEVEQRMSKSVSGRELIKRGFAEDVHLACQLNADHYAARLYDGAYRRI</sequence>
<dbReference type="InterPro" id="IPR005238">
    <property type="entry name" value="ComB-like"/>
</dbReference>
<evidence type="ECO:0000256" key="3">
    <source>
        <dbReference type="ARBA" id="ARBA00012953"/>
    </source>
</evidence>
<dbReference type="GO" id="GO:0050532">
    <property type="term" value="F:2-phosphosulfolactate phosphatase activity"/>
    <property type="evidence" value="ECO:0007669"/>
    <property type="project" value="UniProtKB-EC"/>
</dbReference>
<comment type="caution">
    <text evidence="8">The sequence shown here is derived from an EMBL/GenBank/DDBJ whole genome shotgun (WGS) entry which is preliminary data.</text>
</comment>
<keyword evidence="5" id="KW-0378">Hydrolase</keyword>
<evidence type="ECO:0000256" key="2">
    <source>
        <dbReference type="ARBA" id="ARBA00009997"/>
    </source>
</evidence>
<accession>A0A4R3I5T3</accession>
<evidence type="ECO:0000256" key="1">
    <source>
        <dbReference type="ARBA" id="ARBA00001946"/>
    </source>
</evidence>
<dbReference type="EMBL" id="SLZR01000008">
    <property type="protein sequence ID" value="TCS40653.1"/>
    <property type="molecule type" value="Genomic_DNA"/>
</dbReference>